<feature type="domain" description="Response regulatory" evidence="3">
    <location>
        <begin position="3"/>
        <end position="120"/>
    </location>
</feature>
<feature type="modified residue" description="4-aspartylphosphate" evidence="2">
    <location>
        <position position="53"/>
    </location>
</feature>
<dbReference type="RefSeq" id="WP_025042566.1">
    <property type="nucleotide sequence ID" value="NZ_CANKZB010000005.1"/>
</dbReference>
<dbReference type="InterPro" id="IPR050595">
    <property type="entry name" value="Bact_response_regulator"/>
</dbReference>
<keyword evidence="5" id="KW-1185">Reference proteome</keyword>
<organism evidence="4 5">
    <name type="scientific">Sulfitobacter geojensis</name>
    <dbReference type="NCBI Taxonomy" id="1342299"/>
    <lineage>
        <taxon>Bacteria</taxon>
        <taxon>Pseudomonadati</taxon>
        <taxon>Pseudomonadota</taxon>
        <taxon>Alphaproteobacteria</taxon>
        <taxon>Rhodobacterales</taxon>
        <taxon>Roseobacteraceae</taxon>
        <taxon>Sulfitobacter</taxon>
    </lineage>
</organism>
<dbReference type="InterPro" id="IPR011006">
    <property type="entry name" value="CheY-like_superfamily"/>
</dbReference>
<proteinExistence type="predicted"/>
<sequence>MIKLLHVEDDADIREIAEMALSLSGEYDVVQCETGEIALAYVENYTPDVILLDMMMPGMTGRQTLEKMREKPEFADVPAIFMTARAQHAEIDELLAIGAADVISKPFDPIALGDQIKQAMEKARLTQAA</sequence>
<dbReference type="SUPFAM" id="SSF52172">
    <property type="entry name" value="CheY-like"/>
    <property type="match status" value="1"/>
</dbReference>
<evidence type="ECO:0000313" key="4">
    <source>
        <dbReference type="EMBL" id="MBM1715598.1"/>
    </source>
</evidence>
<reference evidence="4 5" key="1">
    <citation type="submission" date="2021-01" db="EMBL/GenBank/DDBJ databases">
        <title>Diatom-associated Roseobacters Show Island Model of Population Structure.</title>
        <authorList>
            <person name="Qu L."/>
            <person name="Feng X."/>
            <person name="Chen Y."/>
            <person name="Li L."/>
            <person name="Wang X."/>
            <person name="Hu Z."/>
            <person name="Wang H."/>
            <person name="Luo H."/>
        </authorList>
    </citation>
    <scope>NUCLEOTIDE SEQUENCE [LARGE SCALE GENOMIC DNA]</scope>
    <source>
        <strain evidence="4 5">TR60-84</strain>
    </source>
</reference>
<dbReference type="Gene3D" id="3.40.50.2300">
    <property type="match status" value="1"/>
</dbReference>
<dbReference type="PROSITE" id="PS50110">
    <property type="entry name" value="RESPONSE_REGULATORY"/>
    <property type="match status" value="1"/>
</dbReference>
<keyword evidence="1 2" id="KW-0597">Phosphoprotein</keyword>
<dbReference type="PANTHER" id="PTHR44591:SF3">
    <property type="entry name" value="RESPONSE REGULATORY DOMAIN-CONTAINING PROTEIN"/>
    <property type="match status" value="1"/>
</dbReference>
<protein>
    <submittedName>
        <fullName evidence="4">Response regulator</fullName>
    </submittedName>
</protein>
<gene>
    <name evidence="4" type="ORF">JQV55_18660</name>
</gene>
<dbReference type="EMBL" id="JAFBRM010000007">
    <property type="protein sequence ID" value="MBM1715598.1"/>
    <property type="molecule type" value="Genomic_DNA"/>
</dbReference>
<dbReference type="SMART" id="SM00448">
    <property type="entry name" value="REC"/>
    <property type="match status" value="1"/>
</dbReference>
<evidence type="ECO:0000259" key="3">
    <source>
        <dbReference type="PROSITE" id="PS50110"/>
    </source>
</evidence>
<dbReference type="Pfam" id="PF00072">
    <property type="entry name" value="Response_reg"/>
    <property type="match status" value="1"/>
</dbReference>
<accession>A0AAE2W1Q7</accession>
<evidence type="ECO:0000256" key="1">
    <source>
        <dbReference type="ARBA" id="ARBA00022553"/>
    </source>
</evidence>
<dbReference type="InterPro" id="IPR001789">
    <property type="entry name" value="Sig_transdc_resp-reg_receiver"/>
</dbReference>
<comment type="caution">
    <text evidence="4">The sequence shown here is derived from an EMBL/GenBank/DDBJ whole genome shotgun (WGS) entry which is preliminary data.</text>
</comment>
<evidence type="ECO:0000313" key="5">
    <source>
        <dbReference type="Proteomes" id="UP000732193"/>
    </source>
</evidence>
<evidence type="ECO:0000256" key="2">
    <source>
        <dbReference type="PROSITE-ProRule" id="PRU00169"/>
    </source>
</evidence>
<dbReference type="GeneID" id="93910683"/>
<name>A0AAE2W1Q7_9RHOB</name>
<dbReference type="PANTHER" id="PTHR44591">
    <property type="entry name" value="STRESS RESPONSE REGULATOR PROTEIN 1"/>
    <property type="match status" value="1"/>
</dbReference>
<dbReference type="Proteomes" id="UP000732193">
    <property type="component" value="Unassembled WGS sequence"/>
</dbReference>
<dbReference type="GO" id="GO:0000160">
    <property type="term" value="P:phosphorelay signal transduction system"/>
    <property type="evidence" value="ECO:0007669"/>
    <property type="project" value="InterPro"/>
</dbReference>
<dbReference type="AlphaFoldDB" id="A0AAE2W1Q7"/>